<feature type="domain" description="ABC transporter" evidence="4">
    <location>
        <begin position="5"/>
        <end position="231"/>
    </location>
</feature>
<dbReference type="InterPro" id="IPR051782">
    <property type="entry name" value="ABC_Transporter_VariousFunc"/>
</dbReference>
<evidence type="ECO:0000313" key="10">
    <source>
        <dbReference type="Proteomes" id="UP001644750"/>
    </source>
</evidence>
<keyword evidence="10" id="KW-1185">Reference proteome</keyword>
<reference evidence="8 9" key="1">
    <citation type="submission" date="2015-09" db="EMBL/GenBank/DDBJ databases">
        <authorList>
            <consortium name="Pathogen Informatics"/>
        </authorList>
    </citation>
    <scope>NUCLEOTIDE SEQUENCE [LARGE SCALE GENOMIC DNA]</scope>
    <source>
        <strain evidence="5 9">2789STDY5608868</strain>
        <strain evidence="6 8">2789STDY5834908</strain>
    </source>
</reference>
<protein>
    <submittedName>
        <fullName evidence="7">ABC transporter ATP-binding protein</fullName>
    </submittedName>
    <submittedName>
        <fullName evidence="5">Daunorubicin/doxorubicin resistance ATP-binding protein DrrA</fullName>
        <ecNumber evidence="5">3.6.3.-</ecNumber>
    </submittedName>
</protein>
<dbReference type="InterPro" id="IPR027417">
    <property type="entry name" value="P-loop_NTPase"/>
</dbReference>
<dbReference type="SMART" id="SM00382">
    <property type="entry name" value="AAA"/>
    <property type="match status" value="1"/>
</dbReference>
<evidence type="ECO:0000313" key="6">
    <source>
        <dbReference type="EMBL" id="CUP67208.1"/>
    </source>
</evidence>
<dbReference type="Pfam" id="PF00005">
    <property type="entry name" value="ABC_tran"/>
    <property type="match status" value="1"/>
</dbReference>
<dbReference type="Proteomes" id="UP001644750">
    <property type="component" value="Unassembled WGS sequence"/>
</dbReference>
<dbReference type="Proteomes" id="UP000095564">
    <property type="component" value="Unassembled WGS sequence"/>
</dbReference>
<dbReference type="PROSITE" id="PS50893">
    <property type="entry name" value="ABC_TRANSPORTER_2"/>
    <property type="match status" value="1"/>
</dbReference>
<evidence type="ECO:0000313" key="9">
    <source>
        <dbReference type="Proteomes" id="UP000095598"/>
    </source>
</evidence>
<dbReference type="PANTHER" id="PTHR42939">
    <property type="entry name" value="ABC TRANSPORTER ATP-BINDING PROTEIN ALBC-RELATED"/>
    <property type="match status" value="1"/>
</dbReference>
<keyword evidence="1" id="KW-0813">Transport</keyword>
<dbReference type="EMBL" id="JAAITB010000006">
    <property type="protein sequence ID" value="NSJ78814.1"/>
    <property type="molecule type" value="Genomic_DNA"/>
</dbReference>
<dbReference type="Gene3D" id="3.40.50.300">
    <property type="entry name" value="P-loop containing nucleotide triphosphate hydrolases"/>
    <property type="match status" value="1"/>
</dbReference>
<organism evidence="5 9">
    <name type="scientific">Anaerostipes hadrus</name>
    <dbReference type="NCBI Taxonomy" id="649756"/>
    <lineage>
        <taxon>Bacteria</taxon>
        <taxon>Bacillati</taxon>
        <taxon>Bacillota</taxon>
        <taxon>Clostridia</taxon>
        <taxon>Lachnospirales</taxon>
        <taxon>Lachnospiraceae</taxon>
        <taxon>Anaerostipes</taxon>
    </lineage>
</organism>
<name>A0A173QUT5_ANAHA</name>
<dbReference type="SUPFAM" id="SSF52540">
    <property type="entry name" value="P-loop containing nucleoside triphosphate hydrolases"/>
    <property type="match status" value="1"/>
</dbReference>
<dbReference type="PROSITE" id="PS00211">
    <property type="entry name" value="ABC_TRANSPORTER_1"/>
    <property type="match status" value="1"/>
</dbReference>
<dbReference type="OrthoDB" id="9804819at2"/>
<sequence>MKNALELQNVSKSFKGFETKDMTFSLPEGCILGLVGKNGAGKSTTIRLIMDMIHKDSGTIYVLGKNIEEDFTETKQDIGVVLDEPSFPEYVTADQMNNIMKNIYRNWDEKRYYELIDQFELPKWKKQFKNYSKGMKMKLAIAVALSHHAKLLILDEPTSGLDPFMRDEILDILYEFTREEDQSVLISSHIVSDLERICDYIAYIDQGSLKLYEEKDCLIEQYGILKCSKEELKEFDEQAVKGVRENPYGVEALVDRSKMPKDYETDMATLEEIIVFLSKGQEE</sequence>
<evidence type="ECO:0000256" key="1">
    <source>
        <dbReference type="ARBA" id="ARBA00022448"/>
    </source>
</evidence>
<dbReference type="GO" id="GO:0005524">
    <property type="term" value="F:ATP binding"/>
    <property type="evidence" value="ECO:0007669"/>
    <property type="project" value="UniProtKB-KW"/>
</dbReference>
<evidence type="ECO:0000256" key="3">
    <source>
        <dbReference type="ARBA" id="ARBA00022840"/>
    </source>
</evidence>
<keyword evidence="3 5" id="KW-0067">ATP-binding</keyword>
<accession>A0A173QUT5</accession>
<evidence type="ECO:0000313" key="8">
    <source>
        <dbReference type="Proteomes" id="UP000095564"/>
    </source>
</evidence>
<keyword evidence="2" id="KW-0547">Nucleotide-binding</keyword>
<dbReference type="InterPro" id="IPR003439">
    <property type="entry name" value="ABC_transporter-like_ATP-bd"/>
</dbReference>
<dbReference type="AlphaFoldDB" id="A0A173QUT5"/>
<reference evidence="7" key="3">
    <citation type="submission" date="2020-02" db="EMBL/GenBank/DDBJ databases">
        <authorList>
            <person name="Littmann E."/>
            <person name="Sorbara M."/>
        </authorList>
    </citation>
    <scope>NUCLEOTIDE SEQUENCE</scope>
    <source>
        <strain evidence="7">MSK.14.57</strain>
    </source>
</reference>
<evidence type="ECO:0000313" key="7">
    <source>
        <dbReference type="EMBL" id="NSJ78814.1"/>
    </source>
</evidence>
<dbReference type="GO" id="GO:0016887">
    <property type="term" value="F:ATP hydrolysis activity"/>
    <property type="evidence" value="ECO:0007669"/>
    <property type="project" value="InterPro"/>
</dbReference>
<dbReference type="EMBL" id="CZAU01000018">
    <property type="protein sequence ID" value="CUP67208.1"/>
    <property type="molecule type" value="Genomic_DNA"/>
</dbReference>
<evidence type="ECO:0000259" key="4">
    <source>
        <dbReference type="PROSITE" id="PS50893"/>
    </source>
</evidence>
<dbReference type="CDD" id="cd03230">
    <property type="entry name" value="ABC_DR_subfamily_A"/>
    <property type="match status" value="1"/>
</dbReference>
<dbReference type="EC" id="3.6.3.-" evidence="5"/>
<keyword evidence="5" id="KW-0378">Hydrolase</keyword>
<dbReference type="Proteomes" id="UP000095598">
    <property type="component" value="Unassembled WGS sequence"/>
</dbReference>
<proteinExistence type="predicted"/>
<dbReference type="EMBL" id="CYXT01000001">
    <property type="protein sequence ID" value="CUM69404.1"/>
    <property type="molecule type" value="Genomic_DNA"/>
</dbReference>
<evidence type="ECO:0000256" key="2">
    <source>
        <dbReference type="ARBA" id="ARBA00022741"/>
    </source>
</evidence>
<dbReference type="PANTHER" id="PTHR42939:SF3">
    <property type="entry name" value="ABC TRANSPORTER ATP-BINDING COMPONENT"/>
    <property type="match status" value="1"/>
</dbReference>
<dbReference type="InterPro" id="IPR017871">
    <property type="entry name" value="ABC_transporter-like_CS"/>
</dbReference>
<dbReference type="InterPro" id="IPR003593">
    <property type="entry name" value="AAA+_ATPase"/>
</dbReference>
<dbReference type="RefSeq" id="WP_055160581.1">
    <property type="nucleotide sequence ID" value="NZ_CYXT01000001.1"/>
</dbReference>
<gene>
    <name evidence="5" type="primary">drrA_1</name>
    <name evidence="6" type="synonym">drrA_4</name>
    <name evidence="5" type="ORF">ERS852425_00050</name>
    <name evidence="6" type="ORF">ERS852520_01908</name>
    <name evidence="7" type="ORF">G5A72_04240</name>
</gene>
<reference evidence="7 10" key="2">
    <citation type="journal article" date="2020" name="Cell Host Microbe">
        <title>Functional and Genomic Variation between Human-Derived Isolates of Lachnospiraceae Reveals Inter- and Intra-Species Diversity.</title>
        <authorList>
            <person name="Sorbara M.T."/>
            <person name="Littmann E.R."/>
            <person name="Fontana E."/>
            <person name="Moody T.U."/>
            <person name="Kohout C.E."/>
            <person name="Gjonbalaj M."/>
            <person name="Eaton V."/>
            <person name="Seok R."/>
            <person name="Leiner I.M."/>
            <person name="Pamer E.G."/>
        </authorList>
    </citation>
    <scope>NUCLEOTIDE SEQUENCE [LARGE SCALE GENOMIC DNA]</scope>
    <source>
        <strain evidence="7 10">MSK.14.57</strain>
    </source>
</reference>
<evidence type="ECO:0000313" key="5">
    <source>
        <dbReference type="EMBL" id="CUM69404.1"/>
    </source>
</evidence>